<proteinExistence type="predicted"/>
<evidence type="ECO:0000259" key="1">
    <source>
        <dbReference type="PROSITE" id="PS51034"/>
    </source>
</evidence>
<dbReference type="GeneID" id="111084133"/>
<organism evidence="2 3">
    <name type="scientific">Limulus polyphemus</name>
    <name type="common">Atlantic horseshoe crab</name>
    <dbReference type="NCBI Taxonomy" id="6850"/>
    <lineage>
        <taxon>Eukaryota</taxon>
        <taxon>Metazoa</taxon>
        <taxon>Ecdysozoa</taxon>
        <taxon>Arthropoda</taxon>
        <taxon>Chelicerata</taxon>
        <taxon>Merostomata</taxon>
        <taxon>Xiphosura</taxon>
        <taxon>Limulidae</taxon>
        <taxon>Limulus</taxon>
    </lineage>
</organism>
<keyword evidence="2" id="KW-1185">Reference proteome</keyword>
<evidence type="ECO:0000313" key="2">
    <source>
        <dbReference type="Proteomes" id="UP000694941"/>
    </source>
</evidence>
<dbReference type="PANTHER" id="PTHR46560:SF5">
    <property type="entry name" value="CYPHER, ISOFORM B"/>
    <property type="match status" value="1"/>
</dbReference>
<dbReference type="Pfam" id="PF25057">
    <property type="entry name" value="CUT_N"/>
    <property type="match status" value="1"/>
</dbReference>
<sequence>KMQCDSTSMTAILRVSTPFRGRVYALGHPHDCYALTAGGNGEIAITLPLHGRNCGTKNLGNGTFINNIVVQHHPVVLKNSDRRVEVACDYDEIKRRLRTGKEVEEG</sequence>
<dbReference type="Proteomes" id="UP000694941">
    <property type="component" value="Unplaced"/>
</dbReference>
<reference evidence="3" key="1">
    <citation type="submission" date="2025-08" db="UniProtKB">
        <authorList>
            <consortium name="RefSeq"/>
        </authorList>
    </citation>
    <scope>IDENTIFICATION</scope>
    <source>
        <tissue evidence="3">Muscle</tissue>
    </source>
</reference>
<feature type="non-terminal residue" evidence="3">
    <location>
        <position position="106"/>
    </location>
</feature>
<feature type="non-terminal residue" evidence="3">
    <location>
        <position position="1"/>
    </location>
</feature>
<feature type="domain" description="ZP" evidence="1">
    <location>
        <begin position="3"/>
        <end position="106"/>
    </location>
</feature>
<accession>A0ABM1RZ19</accession>
<dbReference type="RefSeq" id="XP_022236624.1">
    <property type="nucleotide sequence ID" value="XM_022380916.1"/>
</dbReference>
<dbReference type="PANTHER" id="PTHR46560">
    <property type="entry name" value="CYPHER, ISOFORM B"/>
    <property type="match status" value="1"/>
</dbReference>
<gene>
    <name evidence="3" type="primary">LOC111084133</name>
</gene>
<dbReference type="InterPro" id="IPR001507">
    <property type="entry name" value="ZP_dom"/>
</dbReference>
<dbReference type="InterPro" id="IPR056953">
    <property type="entry name" value="CUT_N"/>
</dbReference>
<protein>
    <submittedName>
        <fullName evidence="3">Uncharacterized protein LOC111084133</fullName>
    </submittedName>
</protein>
<name>A0ABM1RZ19_LIMPO</name>
<dbReference type="PROSITE" id="PS51034">
    <property type="entry name" value="ZP_2"/>
    <property type="match status" value="1"/>
</dbReference>
<evidence type="ECO:0000313" key="3">
    <source>
        <dbReference type="RefSeq" id="XP_022236624.1"/>
    </source>
</evidence>